<evidence type="ECO:0000313" key="2">
    <source>
        <dbReference type="Proteomes" id="UP000178912"/>
    </source>
</evidence>
<dbReference type="Proteomes" id="UP000178912">
    <property type="component" value="Unassembled WGS sequence"/>
</dbReference>
<protein>
    <submittedName>
        <fullName evidence="1">Uncharacterized protein</fullName>
    </submittedName>
</protein>
<evidence type="ECO:0000313" key="1">
    <source>
        <dbReference type="EMBL" id="CZT12250.1"/>
    </source>
</evidence>
<organism evidence="1 2">
    <name type="scientific">Rhynchosporium agropyri</name>
    <dbReference type="NCBI Taxonomy" id="914238"/>
    <lineage>
        <taxon>Eukaryota</taxon>
        <taxon>Fungi</taxon>
        <taxon>Dikarya</taxon>
        <taxon>Ascomycota</taxon>
        <taxon>Pezizomycotina</taxon>
        <taxon>Leotiomycetes</taxon>
        <taxon>Helotiales</taxon>
        <taxon>Ploettnerulaceae</taxon>
        <taxon>Rhynchosporium</taxon>
    </lineage>
</organism>
<dbReference type="OrthoDB" id="434986at2759"/>
<keyword evidence="2" id="KW-1185">Reference proteome</keyword>
<accession>A0A1E1LP69</accession>
<proteinExistence type="predicted"/>
<name>A0A1E1LP69_9HELO</name>
<sequence>MDEVLDKVIQDDDDTEAAAQFLRVASGNRPQRLKVAEKLSLAKPPKFRLEDEDEGNVI</sequence>
<reference evidence="2" key="1">
    <citation type="submission" date="2016-03" db="EMBL/GenBank/DDBJ databases">
        <authorList>
            <person name="Guldener U."/>
        </authorList>
    </citation>
    <scope>NUCLEOTIDE SEQUENCE [LARGE SCALE GENOMIC DNA]</scope>
    <source>
        <strain evidence="2">04CH-RAC-A.6.1</strain>
    </source>
</reference>
<gene>
    <name evidence="1" type="ORF">RAG0_16142</name>
</gene>
<dbReference type="AlphaFoldDB" id="A0A1E1LP69"/>
<dbReference type="EMBL" id="FJUX01000156">
    <property type="protein sequence ID" value="CZT12250.1"/>
    <property type="molecule type" value="Genomic_DNA"/>
</dbReference>